<name>A0A8J7KXU9_9FIRM</name>
<dbReference type="Gene3D" id="3.40.50.1820">
    <property type="entry name" value="alpha/beta hydrolase"/>
    <property type="match status" value="1"/>
</dbReference>
<organism evidence="1 2">
    <name type="scientific">Mobilitalea sibirica</name>
    <dbReference type="NCBI Taxonomy" id="1462919"/>
    <lineage>
        <taxon>Bacteria</taxon>
        <taxon>Bacillati</taxon>
        <taxon>Bacillota</taxon>
        <taxon>Clostridia</taxon>
        <taxon>Lachnospirales</taxon>
        <taxon>Lachnospiraceae</taxon>
        <taxon>Mobilitalea</taxon>
    </lineage>
</organism>
<proteinExistence type="predicted"/>
<dbReference type="RefSeq" id="WP_197662522.1">
    <property type="nucleotide sequence ID" value="NZ_JAEAGR010000019.1"/>
</dbReference>
<dbReference type="GO" id="GO:0016747">
    <property type="term" value="F:acyltransferase activity, transferring groups other than amino-acyl groups"/>
    <property type="evidence" value="ECO:0007669"/>
    <property type="project" value="TreeGrafter"/>
</dbReference>
<dbReference type="InterPro" id="IPR000801">
    <property type="entry name" value="Esterase-like"/>
</dbReference>
<keyword evidence="2" id="KW-1185">Reference proteome</keyword>
<protein>
    <submittedName>
        <fullName evidence="1">Acetylesterase</fullName>
    </submittedName>
</protein>
<comment type="caution">
    <text evidence="1">The sequence shown here is derived from an EMBL/GenBank/DDBJ whole genome shotgun (WGS) entry which is preliminary data.</text>
</comment>
<dbReference type="InterPro" id="IPR029058">
    <property type="entry name" value="AB_hydrolase_fold"/>
</dbReference>
<dbReference type="InterPro" id="IPR050583">
    <property type="entry name" value="Mycobacterial_A85_antigen"/>
</dbReference>
<evidence type="ECO:0000313" key="2">
    <source>
        <dbReference type="Proteomes" id="UP000623269"/>
    </source>
</evidence>
<accession>A0A8J7KXU9</accession>
<dbReference type="PANTHER" id="PTHR48098:SF1">
    <property type="entry name" value="DIACYLGLYCEROL ACYLTRANSFERASE_MYCOLYLTRANSFERASE AG85A"/>
    <property type="match status" value="1"/>
</dbReference>
<reference evidence="1" key="1">
    <citation type="submission" date="2020-12" db="EMBL/GenBank/DDBJ databases">
        <title>M. sibirica DSM 26468T genome.</title>
        <authorList>
            <person name="Thieme N."/>
            <person name="Rettenmaier R."/>
            <person name="Zverlov V."/>
            <person name="Liebl W."/>
        </authorList>
    </citation>
    <scope>NUCLEOTIDE SEQUENCE</scope>
    <source>
        <strain evidence="1">DSM 26468</strain>
    </source>
</reference>
<dbReference type="Pfam" id="PF00756">
    <property type="entry name" value="Esterase"/>
    <property type="match status" value="1"/>
</dbReference>
<dbReference type="AlphaFoldDB" id="A0A8J7KXU9"/>
<dbReference type="PANTHER" id="PTHR48098">
    <property type="entry name" value="ENTEROCHELIN ESTERASE-RELATED"/>
    <property type="match status" value="1"/>
</dbReference>
<gene>
    <name evidence="1" type="ORF">I5677_15305</name>
</gene>
<dbReference type="SUPFAM" id="SSF53474">
    <property type="entry name" value="alpha/beta-Hydrolases"/>
    <property type="match status" value="1"/>
</dbReference>
<dbReference type="EMBL" id="JAEAGR010000019">
    <property type="protein sequence ID" value="MBH1942267.1"/>
    <property type="molecule type" value="Genomic_DNA"/>
</dbReference>
<sequence>MAVVNITFYSFSLRRNVSFCALIPTTRNNSLMSGTINANIECKTLYMLHGYGGDCHDYLHIPELQILSEEYNLAFIYPSGENSFYLEGVDKSENFSSFIGKELVEVTRSMFRLSDRREDTFIGGISMGGYGAMINGLRYSDTFSKIISLSGAYIEINIADKGEFIPDHVSDADYQNRIFQDPKKLRFSDKDPRYCMEALIKSKKKIPEIYFVCGEKDFLIEPNRKLHTFMQENNIEHYYEEGDGVHDWVYWKKHLEHSVRWLVC</sequence>
<dbReference type="Proteomes" id="UP000623269">
    <property type="component" value="Unassembled WGS sequence"/>
</dbReference>
<evidence type="ECO:0000313" key="1">
    <source>
        <dbReference type="EMBL" id="MBH1942267.1"/>
    </source>
</evidence>